<feature type="non-terminal residue" evidence="1">
    <location>
        <position position="1"/>
    </location>
</feature>
<protein>
    <submittedName>
        <fullName evidence="1">Uncharacterized protein</fullName>
    </submittedName>
</protein>
<dbReference type="PANTHER" id="PTHR33645:SF2">
    <property type="entry name" value="FAMILY PROTEIN, PUTATIVE (DUF3754)-RELATED"/>
    <property type="match status" value="1"/>
</dbReference>
<dbReference type="EMBL" id="KQ999005">
    <property type="protein sequence ID" value="KZV42536.1"/>
    <property type="molecule type" value="Genomic_DNA"/>
</dbReference>
<evidence type="ECO:0000313" key="1">
    <source>
        <dbReference type="EMBL" id="KZV42536.1"/>
    </source>
</evidence>
<keyword evidence="2" id="KW-1185">Reference proteome</keyword>
<dbReference type="OrthoDB" id="2020015at2759"/>
<dbReference type="PANTHER" id="PTHR33645">
    <property type="entry name" value="AMINOPEPTIDASE (DUF3754)"/>
    <property type="match status" value="1"/>
</dbReference>
<evidence type="ECO:0000313" key="2">
    <source>
        <dbReference type="Proteomes" id="UP000250235"/>
    </source>
</evidence>
<dbReference type="InterPro" id="IPR022227">
    <property type="entry name" value="DUF3754"/>
</dbReference>
<reference evidence="1 2" key="1">
    <citation type="journal article" date="2015" name="Proc. Natl. Acad. Sci. U.S.A.">
        <title>The resurrection genome of Boea hygrometrica: A blueprint for survival of dehydration.</title>
        <authorList>
            <person name="Xiao L."/>
            <person name="Yang G."/>
            <person name="Zhang L."/>
            <person name="Yang X."/>
            <person name="Zhao S."/>
            <person name="Ji Z."/>
            <person name="Zhou Q."/>
            <person name="Hu M."/>
            <person name="Wang Y."/>
            <person name="Chen M."/>
            <person name="Xu Y."/>
            <person name="Jin H."/>
            <person name="Xiao X."/>
            <person name="Hu G."/>
            <person name="Bao F."/>
            <person name="Hu Y."/>
            <person name="Wan P."/>
            <person name="Li L."/>
            <person name="Deng X."/>
            <person name="Kuang T."/>
            <person name="Xiang C."/>
            <person name="Zhu J.K."/>
            <person name="Oliver M.J."/>
            <person name="He Y."/>
        </authorList>
    </citation>
    <scope>NUCLEOTIDE SEQUENCE [LARGE SCALE GENOMIC DNA]</scope>
    <source>
        <strain evidence="2">cv. XS01</strain>
    </source>
</reference>
<accession>A0A2Z7C6L3</accession>
<dbReference type="AlphaFoldDB" id="A0A2Z7C6L3"/>
<name>A0A2Z7C6L3_9LAMI</name>
<dbReference type="Proteomes" id="UP000250235">
    <property type="component" value="Unassembled WGS sequence"/>
</dbReference>
<dbReference type="Pfam" id="PF12576">
    <property type="entry name" value="DUF3754"/>
    <property type="match status" value="1"/>
</dbReference>
<gene>
    <name evidence="1" type="ORF">F511_37685</name>
</gene>
<sequence>YLPRITLSDIWKPATLKCCGNDFWKMLRTSASILISESVLQEPAFQQIILLYLEEVVDKERVNQGEVPSLQMKIYETIPIPDLQVVFPHKKLSFRMLDSVC</sequence>
<proteinExistence type="predicted"/>
<organism evidence="1 2">
    <name type="scientific">Dorcoceras hygrometricum</name>
    <dbReference type="NCBI Taxonomy" id="472368"/>
    <lineage>
        <taxon>Eukaryota</taxon>
        <taxon>Viridiplantae</taxon>
        <taxon>Streptophyta</taxon>
        <taxon>Embryophyta</taxon>
        <taxon>Tracheophyta</taxon>
        <taxon>Spermatophyta</taxon>
        <taxon>Magnoliopsida</taxon>
        <taxon>eudicotyledons</taxon>
        <taxon>Gunneridae</taxon>
        <taxon>Pentapetalae</taxon>
        <taxon>asterids</taxon>
        <taxon>lamiids</taxon>
        <taxon>Lamiales</taxon>
        <taxon>Gesneriaceae</taxon>
        <taxon>Didymocarpoideae</taxon>
        <taxon>Trichosporeae</taxon>
        <taxon>Loxocarpinae</taxon>
        <taxon>Dorcoceras</taxon>
    </lineage>
</organism>